<proteinExistence type="predicted"/>
<comment type="caution">
    <text evidence="2">The sequence shown here is derived from an EMBL/GenBank/DDBJ whole genome shotgun (WGS) entry which is preliminary data.</text>
</comment>
<sequence>MRFTRPAPTLSPATASPIPTSSAGRPTTPGALASSRPYAPTHSPSRPPTTSPAVSRRARRGCPAVRP</sequence>
<reference evidence="3" key="1">
    <citation type="journal article" date="2019" name="Int. J. Syst. Evol. Microbiol.">
        <title>The Global Catalogue of Microorganisms (GCM) 10K type strain sequencing project: providing services to taxonomists for standard genome sequencing and annotation.</title>
        <authorList>
            <consortium name="The Broad Institute Genomics Platform"/>
            <consortium name="The Broad Institute Genome Sequencing Center for Infectious Disease"/>
            <person name="Wu L."/>
            <person name="Ma J."/>
        </authorList>
    </citation>
    <scope>NUCLEOTIDE SEQUENCE [LARGE SCALE GENOMIC DNA]</scope>
    <source>
        <strain evidence="3">JCM 17695</strain>
    </source>
</reference>
<evidence type="ECO:0000256" key="1">
    <source>
        <dbReference type="SAM" id="MobiDB-lite"/>
    </source>
</evidence>
<accession>A0ABW2TN95</accession>
<feature type="compositionally biased region" description="Low complexity" evidence="1">
    <location>
        <begin position="1"/>
        <end position="23"/>
    </location>
</feature>
<dbReference type="Proteomes" id="UP001596512">
    <property type="component" value="Unassembled WGS sequence"/>
</dbReference>
<feature type="region of interest" description="Disordered" evidence="1">
    <location>
        <begin position="1"/>
        <end position="67"/>
    </location>
</feature>
<evidence type="ECO:0000313" key="2">
    <source>
        <dbReference type="EMBL" id="MFC7615255.1"/>
    </source>
</evidence>
<protein>
    <submittedName>
        <fullName evidence="2">Uncharacterized protein</fullName>
    </submittedName>
</protein>
<name>A0ABW2TN95_9PSEU</name>
<gene>
    <name evidence="2" type="ORF">ACFQV2_18835</name>
</gene>
<keyword evidence="3" id="KW-1185">Reference proteome</keyword>
<dbReference type="EMBL" id="JBHTEY010000004">
    <property type="protein sequence ID" value="MFC7615255.1"/>
    <property type="molecule type" value="Genomic_DNA"/>
</dbReference>
<organism evidence="2 3">
    <name type="scientific">Actinokineospora soli</name>
    <dbReference type="NCBI Taxonomy" id="1048753"/>
    <lineage>
        <taxon>Bacteria</taxon>
        <taxon>Bacillati</taxon>
        <taxon>Actinomycetota</taxon>
        <taxon>Actinomycetes</taxon>
        <taxon>Pseudonocardiales</taxon>
        <taxon>Pseudonocardiaceae</taxon>
        <taxon>Actinokineospora</taxon>
    </lineage>
</organism>
<evidence type="ECO:0000313" key="3">
    <source>
        <dbReference type="Proteomes" id="UP001596512"/>
    </source>
</evidence>